<accession>A0AA40F6M1</accession>
<feature type="compositionally biased region" description="Pro residues" evidence="1">
    <location>
        <begin position="40"/>
        <end position="51"/>
    </location>
</feature>
<sequence>MKQNGCVGAGCHWPLPNHGVHLGVQAQAPPPKQKLKSANPRPPAVSRPHTP</sequence>
<evidence type="ECO:0000313" key="2">
    <source>
        <dbReference type="EMBL" id="KAK0751806.1"/>
    </source>
</evidence>
<dbReference type="AlphaFoldDB" id="A0AA40F6M1"/>
<keyword evidence="3" id="KW-1185">Reference proteome</keyword>
<gene>
    <name evidence="2" type="ORF">B0T18DRAFT_77582</name>
</gene>
<protein>
    <submittedName>
        <fullName evidence="2">Uncharacterized protein</fullName>
    </submittedName>
</protein>
<dbReference type="Proteomes" id="UP001172155">
    <property type="component" value="Unassembled WGS sequence"/>
</dbReference>
<name>A0AA40F6M1_9PEZI</name>
<feature type="region of interest" description="Disordered" evidence="1">
    <location>
        <begin position="1"/>
        <end position="51"/>
    </location>
</feature>
<dbReference type="EMBL" id="JAUKUD010000002">
    <property type="protein sequence ID" value="KAK0751806.1"/>
    <property type="molecule type" value="Genomic_DNA"/>
</dbReference>
<organism evidence="2 3">
    <name type="scientific">Schizothecium vesticola</name>
    <dbReference type="NCBI Taxonomy" id="314040"/>
    <lineage>
        <taxon>Eukaryota</taxon>
        <taxon>Fungi</taxon>
        <taxon>Dikarya</taxon>
        <taxon>Ascomycota</taxon>
        <taxon>Pezizomycotina</taxon>
        <taxon>Sordariomycetes</taxon>
        <taxon>Sordariomycetidae</taxon>
        <taxon>Sordariales</taxon>
        <taxon>Schizotheciaceae</taxon>
        <taxon>Schizothecium</taxon>
    </lineage>
</organism>
<evidence type="ECO:0000313" key="3">
    <source>
        <dbReference type="Proteomes" id="UP001172155"/>
    </source>
</evidence>
<proteinExistence type="predicted"/>
<evidence type="ECO:0000256" key="1">
    <source>
        <dbReference type="SAM" id="MobiDB-lite"/>
    </source>
</evidence>
<comment type="caution">
    <text evidence="2">The sequence shown here is derived from an EMBL/GenBank/DDBJ whole genome shotgun (WGS) entry which is preliminary data.</text>
</comment>
<reference evidence="2" key="1">
    <citation type="submission" date="2023-06" db="EMBL/GenBank/DDBJ databases">
        <title>Genome-scale phylogeny and comparative genomics of the fungal order Sordariales.</title>
        <authorList>
            <consortium name="Lawrence Berkeley National Laboratory"/>
            <person name="Hensen N."/>
            <person name="Bonometti L."/>
            <person name="Westerberg I."/>
            <person name="Brannstrom I.O."/>
            <person name="Guillou S."/>
            <person name="Cros-Aarteil S."/>
            <person name="Calhoun S."/>
            <person name="Haridas S."/>
            <person name="Kuo A."/>
            <person name="Mondo S."/>
            <person name="Pangilinan J."/>
            <person name="Riley R."/>
            <person name="LaButti K."/>
            <person name="Andreopoulos B."/>
            <person name="Lipzen A."/>
            <person name="Chen C."/>
            <person name="Yanf M."/>
            <person name="Daum C."/>
            <person name="Ng V."/>
            <person name="Clum A."/>
            <person name="Steindorff A."/>
            <person name="Ohm R."/>
            <person name="Martin F."/>
            <person name="Silar P."/>
            <person name="Natvig D."/>
            <person name="Lalanne C."/>
            <person name="Gautier V."/>
            <person name="Ament-velasquez S.L."/>
            <person name="Kruys A."/>
            <person name="Hutchinson M.I."/>
            <person name="Powell A.J."/>
            <person name="Barry K."/>
            <person name="Miller A.N."/>
            <person name="Grigoriev I.V."/>
            <person name="Debuchy R."/>
            <person name="Gladieux P."/>
            <person name="Thoren M.H."/>
            <person name="Johannesson H."/>
        </authorList>
    </citation>
    <scope>NUCLEOTIDE SEQUENCE</scope>
    <source>
        <strain evidence="2">SMH3187-1</strain>
    </source>
</reference>